<protein>
    <submittedName>
        <fullName evidence="2">Uncharacterized protein</fullName>
    </submittedName>
</protein>
<keyword evidence="1" id="KW-0472">Membrane</keyword>
<sequence length="59" mass="6951">MVIKNEINLFSINLGIPSKVTYYEGILFYKINLIGLFVRLYDEDKMRRNPFIEVVLLAL</sequence>
<evidence type="ECO:0000256" key="1">
    <source>
        <dbReference type="SAM" id="Phobius"/>
    </source>
</evidence>
<comment type="caution">
    <text evidence="2">The sequence shown here is derived from an EMBL/GenBank/DDBJ whole genome shotgun (WGS) entry which is preliminary data.</text>
</comment>
<keyword evidence="1" id="KW-0812">Transmembrane</keyword>
<evidence type="ECO:0000313" key="2">
    <source>
        <dbReference type="EMBL" id="OWP83475.1"/>
    </source>
</evidence>
<evidence type="ECO:0000313" key="3">
    <source>
        <dbReference type="Proteomes" id="UP000197768"/>
    </source>
</evidence>
<gene>
    <name evidence="2" type="ORF">BWK59_10345</name>
</gene>
<reference evidence="2 3" key="1">
    <citation type="journal article" date="2017" name="Infect. Genet. Evol.">
        <title>Comparative genome analysis of fish pathogen Flavobacterium columnare reveals extensive sequence diversity within the species.</title>
        <authorList>
            <person name="Kayansamruaj P."/>
            <person name="Dong H.T."/>
            <person name="Hirono I."/>
            <person name="Kondo H."/>
            <person name="Senapin S."/>
            <person name="Rodkhum C."/>
        </authorList>
    </citation>
    <scope>NUCLEOTIDE SEQUENCE [LARGE SCALE GENOMIC DNA]</scope>
    <source>
        <strain evidence="2 3">1215</strain>
    </source>
</reference>
<proteinExistence type="predicted"/>
<dbReference type="EMBL" id="MTCZ01000110">
    <property type="protein sequence ID" value="OWP83475.1"/>
    <property type="molecule type" value="Genomic_DNA"/>
</dbReference>
<name>A0A246GH44_9FLAO</name>
<accession>A0A246GH44</accession>
<dbReference type="AlphaFoldDB" id="A0A246GH44"/>
<feature type="transmembrane region" description="Helical" evidence="1">
    <location>
        <begin position="20"/>
        <end position="41"/>
    </location>
</feature>
<organism evidence="2 3">
    <name type="scientific">Flavobacterium davisii</name>
    <dbReference type="NCBI Taxonomy" id="2906077"/>
    <lineage>
        <taxon>Bacteria</taxon>
        <taxon>Pseudomonadati</taxon>
        <taxon>Bacteroidota</taxon>
        <taxon>Flavobacteriia</taxon>
        <taxon>Flavobacteriales</taxon>
        <taxon>Flavobacteriaceae</taxon>
        <taxon>Flavobacterium</taxon>
    </lineage>
</organism>
<keyword evidence="1" id="KW-1133">Transmembrane helix</keyword>
<dbReference type="Proteomes" id="UP000197768">
    <property type="component" value="Unassembled WGS sequence"/>
</dbReference>